<dbReference type="Gene3D" id="3.30.160.60">
    <property type="entry name" value="Classic Zinc Finger"/>
    <property type="match status" value="1"/>
</dbReference>
<evidence type="ECO:0000256" key="1">
    <source>
        <dbReference type="SAM" id="MobiDB-lite"/>
    </source>
</evidence>
<protein>
    <submittedName>
        <fullName evidence="3">Cilia- and flagella-associated protein 251 isoform X3</fullName>
    </submittedName>
</protein>
<keyword evidence="3" id="KW-0966">Cell projection</keyword>
<dbReference type="Proteomes" id="UP001652741">
    <property type="component" value="Chromosome ssa12"/>
</dbReference>
<dbReference type="SUPFAM" id="SSF57667">
    <property type="entry name" value="beta-beta-alpha zinc fingers"/>
    <property type="match status" value="1"/>
</dbReference>
<feature type="compositionally biased region" description="Basic and acidic residues" evidence="1">
    <location>
        <begin position="90"/>
        <end position="124"/>
    </location>
</feature>
<feature type="region of interest" description="Disordered" evidence="1">
    <location>
        <begin position="90"/>
        <end position="159"/>
    </location>
</feature>
<evidence type="ECO:0000313" key="3">
    <source>
        <dbReference type="RefSeq" id="XP_045546509.1"/>
    </source>
</evidence>
<name>A0ABM3CIX6_SALSA</name>
<sequence length="202" mass="23589">MSSLRYSPLLKKEEVCGTEKEALALNIVVKEEEEEEEEEEDVTVKEEEEPLRMKKENEGIEAVTVKEEEVEAFRIKKEEEEEVEAFRIKKEEEEAITLKEEKEPFGVKEEEEDISIKEEDILRVEEEEETRDLNTRERPDSPSDSGKSPSGEPDRETSKPAIQHHYCHCGMSFWWLGHLKDHKRGHTEKPYHCSQCEKGLAT</sequence>
<feature type="compositionally biased region" description="Basic and acidic residues" evidence="1">
    <location>
        <begin position="131"/>
        <end position="141"/>
    </location>
</feature>
<gene>
    <name evidence="3" type="primary">LOC106564022</name>
</gene>
<keyword evidence="2" id="KW-1185">Reference proteome</keyword>
<keyword evidence="3" id="KW-0282">Flagellum</keyword>
<proteinExistence type="predicted"/>
<dbReference type="GeneID" id="106564022"/>
<dbReference type="RefSeq" id="XP_045546509.1">
    <property type="nucleotide sequence ID" value="XM_045690553.1"/>
</dbReference>
<dbReference type="InterPro" id="IPR036236">
    <property type="entry name" value="Znf_C2H2_sf"/>
</dbReference>
<feature type="compositionally biased region" description="Low complexity" evidence="1">
    <location>
        <begin position="142"/>
        <end position="151"/>
    </location>
</feature>
<organism evidence="2 3">
    <name type="scientific">Salmo salar</name>
    <name type="common">Atlantic salmon</name>
    <dbReference type="NCBI Taxonomy" id="8030"/>
    <lineage>
        <taxon>Eukaryota</taxon>
        <taxon>Metazoa</taxon>
        <taxon>Chordata</taxon>
        <taxon>Craniata</taxon>
        <taxon>Vertebrata</taxon>
        <taxon>Euteleostomi</taxon>
        <taxon>Actinopterygii</taxon>
        <taxon>Neopterygii</taxon>
        <taxon>Teleostei</taxon>
        <taxon>Protacanthopterygii</taxon>
        <taxon>Salmoniformes</taxon>
        <taxon>Salmonidae</taxon>
        <taxon>Salmoninae</taxon>
        <taxon>Salmo</taxon>
    </lineage>
</organism>
<feature type="compositionally biased region" description="Basic and acidic residues" evidence="1">
    <location>
        <begin position="42"/>
        <end position="56"/>
    </location>
</feature>
<evidence type="ECO:0000313" key="2">
    <source>
        <dbReference type="Proteomes" id="UP001652741"/>
    </source>
</evidence>
<keyword evidence="3" id="KW-0969">Cilium</keyword>
<reference evidence="3" key="1">
    <citation type="submission" date="2025-08" db="UniProtKB">
        <authorList>
            <consortium name="RefSeq"/>
        </authorList>
    </citation>
    <scope>IDENTIFICATION</scope>
</reference>
<feature type="region of interest" description="Disordered" evidence="1">
    <location>
        <begin position="31"/>
        <end position="56"/>
    </location>
</feature>
<accession>A0ABM3CIX6</accession>
<feature type="compositionally biased region" description="Acidic residues" evidence="1">
    <location>
        <begin position="31"/>
        <end position="41"/>
    </location>
</feature>